<gene>
    <name evidence="1" type="ORF">HNQ79_005699</name>
</gene>
<name>A0A7X0HK75_9ACTN</name>
<reference evidence="1 2" key="1">
    <citation type="submission" date="2020-08" db="EMBL/GenBank/DDBJ databases">
        <title>Genomic Encyclopedia of Type Strains, Phase IV (KMG-IV): sequencing the most valuable type-strain genomes for metagenomic binning, comparative biology and taxonomic classification.</title>
        <authorList>
            <person name="Goeker M."/>
        </authorList>
    </citation>
    <scope>NUCLEOTIDE SEQUENCE [LARGE SCALE GENOMIC DNA]</scope>
    <source>
        <strain evidence="1 2">DSM 40141</strain>
    </source>
</reference>
<accession>A0A7X0HK75</accession>
<evidence type="ECO:0000313" key="2">
    <source>
        <dbReference type="Proteomes" id="UP000540423"/>
    </source>
</evidence>
<dbReference type="EMBL" id="JACHEM010000018">
    <property type="protein sequence ID" value="MBB6439187.1"/>
    <property type="molecule type" value="Genomic_DNA"/>
</dbReference>
<dbReference type="Proteomes" id="UP000540423">
    <property type="component" value="Unassembled WGS sequence"/>
</dbReference>
<organism evidence="1 2">
    <name type="scientific">Streptomyces candidus</name>
    <dbReference type="NCBI Taxonomy" id="67283"/>
    <lineage>
        <taxon>Bacteria</taxon>
        <taxon>Bacillati</taxon>
        <taxon>Actinomycetota</taxon>
        <taxon>Actinomycetes</taxon>
        <taxon>Kitasatosporales</taxon>
        <taxon>Streptomycetaceae</taxon>
        <taxon>Streptomyces</taxon>
    </lineage>
</organism>
<proteinExistence type="predicted"/>
<sequence length="120" mass="12688">MTAVVEARPPASVPAADRGALQIADRVVTKIAARAASEALGDTPPAGVAAPHAEVAVRDSRARVRIGLELGFPSDIAAQCALVRRQVSLKVRELAGMEVPEVTVVVDRLLRVDPHGRRTR</sequence>
<protein>
    <submittedName>
        <fullName evidence="1">Putative alkaline shock family protein YloU</fullName>
    </submittedName>
</protein>
<keyword evidence="2" id="KW-1185">Reference proteome</keyword>
<evidence type="ECO:0000313" key="1">
    <source>
        <dbReference type="EMBL" id="MBB6439187.1"/>
    </source>
</evidence>
<dbReference type="RefSeq" id="WP_185035672.1">
    <property type="nucleotide sequence ID" value="NZ_BNBN01000016.1"/>
</dbReference>
<comment type="caution">
    <text evidence="1">The sequence shown here is derived from an EMBL/GenBank/DDBJ whole genome shotgun (WGS) entry which is preliminary data.</text>
</comment>
<dbReference type="AlphaFoldDB" id="A0A7X0HK75"/>